<dbReference type="CDD" id="cd10336">
    <property type="entry name" value="SLC6sbd_Tyt1-Like"/>
    <property type="match status" value="1"/>
</dbReference>
<evidence type="ECO:0000256" key="5">
    <source>
        <dbReference type="ARBA" id="ARBA00023136"/>
    </source>
</evidence>
<evidence type="ECO:0000256" key="6">
    <source>
        <dbReference type="SAM" id="Phobius"/>
    </source>
</evidence>
<dbReference type="InterPro" id="IPR047218">
    <property type="entry name" value="YocR/YhdH-like"/>
</dbReference>
<comment type="subcellular location">
    <subcellularLocation>
        <location evidence="1">Membrane</location>
        <topology evidence="1">Multi-pass membrane protein</topology>
    </subcellularLocation>
</comment>
<evidence type="ECO:0000256" key="3">
    <source>
        <dbReference type="ARBA" id="ARBA00022692"/>
    </source>
</evidence>
<evidence type="ECO:0000256" key="1">
    <source>
        <dbReference type="ARBA" id="ARBA00004141"/>
    </source>
</evidence>
<protein>
    <submittedName>
        <fullName evidence="7">Sodium-dependent transporter</fullName>
    </submittedName>
</protein>
<feature type="transmembrane region" description="Helical" evidence="6">
    <location>
        <begin position="49"/>
        <end position="69"/>
    </location>
</feature>
<dbReference type="PANTHER" id="PTHR42948">
    <property type="entry name" value="TRANSPORTER"/>
    <property type="match status" value="1"/>
</dbReference>
<dbReference type="PROSITE" id="PS50267">
    <property type="entry name" value="NA_NEUROTRAN_SYMP_3"/>
    <property type="match status" value="1"/>
</dbReference>
<feature type="transmembrane region" description="Helical" evidence="6">
    <location>
        <begin position="183"/>
        <end position="202"/>
    </location>
</feature>
<reference evidence="7 8" key="1">
    <citation type="submission" date="2022-05" db="EMBL/GenBank/DDBJ databases">
        <authorList>
            <person name="Park J.-S."/>
        </authorList>
    </citation>
    <scope>NUCLEOTIDE SEQUENCE [LARGE SCALE GENOMIC DNA]</scope>
    <source>
        <strain evidence="7 8">2012CJ34-2</strain>
    </source>
</reference>
<dbReference type="Proteomes" id="UP001203338">
    <property type="component" value="Unassembled WGS sequence"/>
</dbReference>
<dbReference type="EMBL" id="JAMFLX010000004">
    <property type="protein sequence ID" value="MCL6269138.1"/>
    <property type="molecule type" value="Genomic_DNA"/>
</dbReference>
<feature type="transmembrane region" description="Helical" evidence="6">
    <location>
        <begin position="103"/>
        <end position="132"/>
    </location>
</feature>
<feature type="transmembrane region" description="Helical" evidence="6">
    <location>
        <begin position="429"/>
        <end position="451"/>
    </location>
</feature>
<dbReference type="PANTHER" id="PTHR42948:SF1">
    <property type="entry name" value="TRANSPORTER"/>
    <property type="match status" value="1"/>
</dbReference>
<comment type="caution">
    <text evidence="7">The sequence shown here is derived from an EMBL/GenBank/DDBJ whole genome shotgun (WGS) entry which is preliminary data.</text>
</comment>
<keyword evidence="3 6" id="KW-0812">Transmembrane</keyword>
<evidence type="ECO:0000313" key="7">
    <source>
        <dbReference type="EMBL" id="MCL6269138.1"/>
    </source>
</evidence>
<gene>
    <name evidence="7" type="ORF">M3P05_04170</name>
</gene>
<proteinExistence type="predicted"/>
<organism evidence="7 8">
    <name type="scientific">Parendozoicomonas callyspongiae</name>
    <dbReference type="NCBI Taxonomy" id="2942213"/>
    <lineage>
        <taxon>Bacteria</taxon>
        <taxon>Pseudomonadati</taxon>
        <taxon>Pseudomonadota</taxon>
        <taxon>Gammaproteobacteria</taxon>
        <taxon>Oceanospirillales</taxon>
        <taxon>Endozoicomonadaceae</taxon>
        <taxon>Parendozoicomonas</taxon>
    </lineage>
</organism>
<feature type="transmembrane region" description="Helical" evidence="6">
    <location>
        <begin position="359"/>
        <end position="378"/>
    </location>
</feature>
<evidence type="ECO:0000256" key="2">
    <source>
        <dbReference type="ARBA" id="ARBA00022448"/>
    </source>
</evidence>
<dbReference type="PRINTS" id="PR00176">
    <property type="entry name" value="NANEUSMPORT"/>
</dbReference>
<keyword evidence="4 6" id="KW-1133">Transmembrane helix</keyword>
<feature type="transmembrane region" description="Helical" evidence="6">
    <location>
        <begin position="222"/>
        <end position="245"/>
    </location>
</feature>
<accession>A0ABT0PCV6</accession>
<dbReference type="RefSeq" id="WP_249698039.1">
    <property type="nucleotide sequence ID" value="NZ_JAMFLX010000004.1"/>
</dbReference>
<sequence>MTATTDQPSSLARTGFSSRLGFVLAAAGSAVGLGNIWSFPTQVAENGGAAFVLVYLGLSLLLAYPALVAELMIGRYSQSNPITALEQLPDNHSWRPVTRITGIIAVLVICLIFSFYSVVGGWLAGFAMAPVFEAAGFSDLSKWMMAFSTERNLLLAILFVGATLAVVNGGVKNGIERWSARLMPLLVLLLIGMIFTVMPQEGATEGLKHYLVPDFSQINTDLMLNAMGQAFFSMSLGVCAMMIYGSYLRRDTNLPGVALQVCLLDTGIAFLAGLLIIPALYVALSNGVSIYENGQLVNSDTLVFEVLPDLFTRMGTEGIVMSLSFFALMTIAALTSSISMLEVPVSCLAERSGFSRAKAGLTVCAGVLLVTLLLIIYFDPLFNATVTFTTRYAQPINSLLFCLYAGWLISRHRKLQEISRGWSKAESSLFWKIWPWYIRIVCPVMIGVIIFQSI</sequence>
<dbReference type="InterPro" id="IPR037272">
    <property type="entry name" value="SNS_sf"/>
</dbReference>
<evidence type="ECO:0000313" key="8">
    <source>
        <dbReference type="Proteomes" id="UP001203338"/>
    </source>
</evidence>
<feature type="transmembrane region" description="Helical" evidence="6">
    <location>
        <begin position="390"/>
        <end position="409"/>
    </location>
</feature>
<dbReference type="InterPro" id="IPR000175">
    <property type="entry name" value="Na/ntran_symport"/>
</dbReference>
<keyword evidence="8" id="KW-1185">Reference proteome</keyword>
<dbReference type="NCBIfam" id="NF037979">
    <property type="entry name" value="Na_transp"/>
    <property type="match status" value="1"/>
</dbReference>
<keyword evidence="5 6" id="KW-0472">Membrane</keyword>
<feature type="transmembrane region" description="Helical" evidence="6">
    <location>
        <begin position="257"/>
        <end position="284"/>
    </location>
</feature>
<dbReference type="SUPFAM" id="SSF161070">
    <property type="entry name" value="SNF-like"/>
    <property type="match status" value="1"/>
</dbReference>
<keyword evidence="2" id="KW-0813">Transport</keyword>
<evidence type="ECO:0000256" key="4">
    <source>
        <dbReference type="ARBA" id="ARBA00022989"/>
    </source>
</evidence>
<name>A0ABT0PCV6_9GAMM</name>
<feature type="transmembrane region" description="Helical" evidence="6">
    <location>
        <begin position="20"/>
        <end position="37"/>
    </location>
</feature>
<dbReference type="Pfam" id="PF00209">
    <property type="entry name" value="SNF"/>
    <property type="match status" value="2"/>
</dbReference>
<feature type="transmembrane region" description="Helical" evidence="6">
    <location>
        <begin position="152"/>
        <end position="171"/>
    </location>
</feature>
<feature type="transmembrane region" description="Helical" evidence="6">
    <location>
        <begin position="319"/>
        <end position="338"/>
    </location>
</feature>